<dbReference type="PANTHER" id="PTHR47683:SF2">
    <property type="entry name" value="RNA-BINDING S4 DOMAIN-CONTAINING PROTEIN"/>
    <property type="match status" value="1"/>
</dbReference>
<sequence length="241" mass="27622">MSVNLQRIQKLLSQAGIASRREAESFIKAGRVTINGKVAQLGDKATFKDEILVDKKPIAPEEHVYFVLNKPPKTVCTLKDNFNRTIVTDLIDTPYKIFPVGRLDYDTTGVLLLTNDGDLSNKLTHPSFEILRVYRARLNEPLSKEEFKRLNRPLMINKTLSKQQIIQADTKSYFVILHAGTYHHVKKIFESVNKLVINLKRVEYAGITVEKLPVGHYRKLTLKEIKNLKNLVRIKGEQNEK</sequence>
<evidence type="ECO:0000256" key="1">
    <source>
        <dbReference type="ARBA" id="ARBA00008348"/>
    </source>
</evidence>
<proteinExistence type="inferred from homology"/>
<evidence type="ECO:0000256" key="3">
    <source>
        <dbReference type="PROSITE-ProRule" id="PRU00182"/>
    </source>
</evidence>
<dbReference type="InterPro" id="IPR050343">
    <property type="entry name" value="RsuA_PseudoU_synthase"/>
</dbReference>
<dbReference type="GO" id="GO:0000455">
    <property type="term" value="P:enzyme-directed rRNA pseudouridine synthesis"/>
    <property type="evidence" value="ECO:0007669"/>
    <property type="project" value="UniProtKB-ARBA"/>
</dbReference>
<dbReference type="InterPro" id="IPR002942">
    <property type="entry name" value="S4_RNA-bd"/>
</dbReference>
<dbReference type="Pfam" id="PF01479">
    <property type="entry name" value="S4"/>
    <property type="match status" value="1"/>
</dbReference>
<dbReference type="Gene3D" id="3.10.290.10">
    <property type="entry name" value="RNA-binding S4 domain"/>
    <property type="match status" value="1"/>
</dbReference>
<feature type="domain" description="RNA-binding S4" evidence="5">
    <location>
        <begin position="6"/>
        <end position="72"/>
    </location>
</feature>
<comment type="similarity">
    <text evidence="1 4">Belongs to the pseudouridine synthase RsuA family.</text>
</comment>
<dbReference type="EC" id="5.4.99.-" evidence="4"/>
<dbReference type="AlphaFoldDB" id="A0A449B132"/>
<dbReference type="InterPro" id="IPR036986">
    <property type="entry name" value="S4_RNA-bd_sf"/>
</dbReference>
<name>A0A449B132_9BACT</name>
<dbReference type="EMBL" id="LR215036">
    <property type="protein sequence ID" value="VEU74254.1"/>
    <property type="molecule type" value="Genomic_DNA"/>
</dbReference>
<keyword evidence="2 4" id="KW-0413">Isomerase</keyword>
<keyword evidence="3" id="KW-0694">RNA-binding</keyword>
<dbReference type="PANTHER" id="PTHR47683">
    <property type="entry name" value="PSEUDOURIDINE SYNTHASE FAMILY PROTEIN-RELATED"/>
    <property type="match status" value="1"/>
</dbReference>
<dbReference type="Pfam" id="PF00849">
    <property type="entry name" value="PseudoU_synth_2"/>
    <property type="match status" value="1"/>
</dbReference>
<dbReference type="InterPro" id="IPR018496">
    <property type="entry name" value="PsdUridine_synth_RsuA/RluB_CS"/>
</dbReference>
<protein>
    <recommendedName>
        <fullName evidence="4">Pseudouridine synthase</fullName>
        <ecNumber evidence="4">5.4.99.-</ecNumber>
    </recommendedName>
</protein>
<dbReference type="InterPro" id="IPR006145">
    <property type="entry name" value="PsdUridine_synth_RsuA/RluA"/>
</dbReference>
<dbReference type="KEGG" id="mcit:NCTC10181_00089"/>
<dbReference type="PROSITE" id="PS50889">
    <property type="entry name" value="S4"/>
    <property type="match status" value="1"/>
</dbReference>
<evidence type="ECO:0000313" key="7">
    <source>
        <dbReference type="Proteomes" id="UP000290985"/>
    </source>
</evidence>
<evidence type="ECO:0000259" key="5">
    <source>
        <dbReference type="SMART" id="SM00363"/>
    </source>
</evidence>
<dbReference type="InterPro" id="IPR000748">
    <property type="entry name" value="PsdUridine_synth_RsuA/RluB/E/F"/>
</dbReference>
<dbReference type="FunFam" id="3.10.290.10:FF:000003">
    <property type="entry name" value="Pseudouridine synthase"/>
    <property type="match status" value="1"/>
</dbReference>
<dbReference type="SMART" id="SM00363">
    <property type="entry name" value="S4"/>
    <property type="match status" value="1"/>
</dbReference>
<dbReference type="GO" id="GO:0120159">
    <property type="term" value="F:rRNA pseudouridine synthase activity"/>
    <property type="evidence" value="ECO:0007669"/>
    <property type="project" value="UniProtKB-ARBA"/>
</dbReference>
<dbReference type="Gene3D" id="3.30.70.580">
    <property type="entry name" value="Pseudouridine synthase I, catalytic domain, N-terminal subdomain"/>
    <property type="match status" value="1"/>
</dbReference>
<dbReference type="PROSITE" id="PS01149">
    <property type="entry name" value="PSI_RSU"/>
    <property type="match status" value="1"/>
</dbReference>
<dbReference type="SUPFAM" id="SSF55174">
    <property type="entry name" value="Alpha-L RNA-binding motif"/>
    <property type="match status" value="1"/>
</dbReference>
<evidence type="ECO:0000256" key="2">
    <source>
        <dbReference type="ARBA" id="ARBA00023235"/>
    </source>
</evidence>
<dbReference type="RefSeq" id="WP_129725099.1">
    <property type="nucleotide sequence ID" value="NZ_LR215036.1"/>
</dbReference>
<dbReference type="CDD" id="cd00165">
    <property type="entry name" value="S4"/>
    <property type="match status" value="1"/>
</dbReference>
<gene>
    <name evidence="6" type="primary">MCYN0163</name>
    <name evidence="6" type="ORF">NCTC10181_00089</name>
</gene>
<dbReference type="OrthoDB" id="9807213at2"/>
<dbReference type="Gene3D" id="3.30.70.1560">
    <property type="entry name" value="Alpha-L RNA-binding motif"/>
    <property type="match status" value="1"/>
</dbReference>
<dbReference type="InterPro" id="IPR042092">
    <property type="entry name" value="PsdUridine_s_RsuA/RluB/E/F_cat"/>
</dbReference>
<keyword evidence="7" id="KW-1185">Reference proteome</keyword>
<dbReference type="InterPro" id="IPR020094">
    <property type="entry name" value="TruA/RsuA/RluB/E/F_N"/>
</dbReference>
<evidence type="ECO:0000313" key="6">
    <source>
        <dbReference type="EMBL" id="VEU74254.1"/>
    </source>
</evidence>
<organism evidence="6 7">
    <name type="scientific">Mycoplasmopsis citelli</name>
    <dbReference type="NCBI Taxonomy" id="171281"/>
    <lineage>
        <taxon>Bacteria</taxon>
        <taxon>Bacillati</taxon>
        <taxon>Mycoplasmatota</taxon>
        <taxon>Mycoplasmoidales</taxon>
        <taxon>Metamycoplasmataceae</taxon>
        <taxon>Mycoplasmopsis</taxon>
    </lineage>
</organism>
<dbReference type="Proteomes" id="UP000290985">
    <property type="component" value="Chromosome"/>
</dbReference>
<dbReference type="InterPro" id="IPR020103">
    <property type="entry name" value="PsdUridine_synth_cat_dom_sf"/>
</dbReference>
<dbReference type="GO" id="GO:0003723">
    <property type="term" value="F:RNA binding"/>
    <property type="evidence" value="ECO:0007669"/>
    <property type="project" value="UniProtKB-KW"/>
</dbReference>
<reference evidence="6 7" key="1">
    <citation type="submission" date="2019-01" db="EMBL/GenBank/DDBJ databases">
        <authorList>
            <consortium name="Pathogen Informatics"/>
        </authorList>
    </citation>
    <scope>NUCLEOTIDE SEQUENCE [LARGE SCALE GENOMIC DNA]</scope>
    <source>
        <strain evidence="6 7">NCTC10181</strain>
    </source>
</reference>
<accession>A0A449B132</accession>
<evidence type="ECO:0000256" key="4">
    <source>
        <dbReference type="RuleBase" id="RU003887"/>
    </source>
</evidence>
<dbReference type="SUPFAM" id="SSF55120">
    <property type="entry name" value="Pseudouridine synthase"/>
    <property type="match status" value="1"/>
</dbReference>
<dbReference type="CDD" id="cd02870">
    <property type="entry name" value="PseudoU_synth_RsuA_like"/>
    <property type="match status" value="1"/>
</dbReference>
<dbReference type="NCBIfam" id="TIGR00093">
    <property type="entry name" value="pseudouridine synthase"/>
    <property type="match status" value="1"/>
</dbReference>